<dbReference type="EMBL" id="CP036526">
    <property type="protein sequence ID" value="QDT10129.1"/>
    <property type="molecule type" value="Genomic_DNA"/>
</dbReference>
<dbReference type="Proteomes" id="UP000319817">
    <property type="component" value="Chromosome"/>
</dbReference>
<keyword evidence="2" id="KW-0812">Transmembrane</keyword>
<dbReference type="AlphaFoldDB" id="A0A517NSP3"/>
<name>A0A517NSP3_9BACT</name>
<feature type="region of interest" description="Disordered" evidence="1">
    <location>
        <begin position="417"/>
        <end position="456"/>
    </location>
</feature>
<sequence length="456" mass="50586">MNELPKRRHGKRPIRFLLRILISVLTAPWRIFVATKHSLTSASVTLMLIMLMAFNIIWGYPWTGMLAACFALLMVGLLANWLTRAKLSVGCNLPRSVPAGQSFRVTAHLTSTNRLPALDTLVGWATLPKRPPKKSKQTPPVVETSEPEFYPLLRAGEPAEYVSLVKFDRRGLQSLPKLMVQSAFPFYLFRSTSLIDVKTQIAVTPRPLAGQDELDARRVLFSIGDWARRLLMGDASEYAGSREYTTGMPVRRWDFASWARLGKPIVREFKSPSVRSMNLIVDTSDLSSNEHVQSVRDLDESFEYLMSMSVSVLNLLSTSSATVAMFLSDECVDPVDNSVIRSTPGSLNLVGEIRCGDRSSQLMRLAMSQPIDSKTADDNIRQAIERIGREPTLLLTRRKESEFAYLSGNVSVMAVGPESTSAQTNAASPGGNITKPSRESVAQHSQEQNIDHEAVS</sequence>
<feature type="transmembrane region" description="Helical" evidence="2">
    <location>
        <begin position="39"/>
        <end position="58"/>
    </location>
</feature>
<feature type="compositionally biased region" description="Polar residues" evidence="1">
    <location>
        <begin position="418"/>
        <end position="427"/>
    </location>
</feature>
<evidence type="ECO:0000256" key="1">
    <source>
        <dbReference type="SAM" id="MobiDB-lite"/>
    </source>
</evidence>
<keyword evidence="4" id="KW-1185">Reference proteome</keyword>
<feature type="transmembrane region" description="Helical" evidence="2">
    <location>
        <begin position="16"/>
        <end position="33"/>
    </location>
</feature>
<evidence type="ECO:0000313" key="4">
    <source>
        <dbReference type="Proteomes" id="UP000319817"/>
    </source>
</evidence>
<evidence type="ECO:0000256" key="2">
    <source>
        <dbReference type="SAM" id="Phobius"/>
    </source>
</evidence>
<keyword evidence="2" id="KW-1133">Transmembrane helix</keyword>
<proteinExistence type="predicted"/>
<dbReference type="RefSeq" id="WP_145417659.1">
    <property type="nucleotide sequence ID" value="NZ_CP036526.1"/>
</dbReference>
<dbReference type="OrthoDB" id="9812729at2"/>
<protein>
    <submittedName>
        <fullName evidence="3">Uncharacterized protein</fullName>
    </submittedName>
</protein>
<dbReference type="PANTHER" id="PTHR34351:SF1">
    <property type="entry name" value="SLR1927 PROTEIN"/>
    <property type="match status" value="1"/>
</dbReference>
<feature type="transmembrane region" description="Helical" evidence="2">
    <location>
        <begin position="65"/>
        <end position="83"/>
    </location>
</feature>
<gene>
    <name evidence="3" type="ORF">K239x_20840</name>
</gene>
<accession>A0A517NSP3</accession>
<evidence type="ECO:0000313" key="3">
    <source>
        <dbReference type="EMBL" id="QDT10129.1"/>
    </source>
</evidence>
<organism evidence="3 4">
    <name type="scientific">Stieleria marina</name>
    <dbReference type="NCBI Taxonomy" id="1930275"/>
    <lineage>
        <taxon>Bacteria</taxon>
        <taxon>Pseudomonadati</taxon>
        <taxon>Planctomycetota</taxon>
        <taxon>Planctomycetia</taxon>
        <taxon>Pirellulales</taxon>
        <taxon>Pirellulaceae</taxon>
        <taxon>Stieleria</taxon>
    </lineage>
</organism>
<keyword evidence="2" id="KW-0472">Membrane</keyword>
<dbReference type="PANTHER" id="PTHR34351">
    <property type="entry name" value="SLR1927 PROTEIN-RELATED"/>
    <property type="match status" value="1"/>
</dbReference>
<reference evidence="3 4" key="1">
    <citation type="submission" date="2019-02" db="EMBL/GenBank/DDBJ databases">
        <title>Deep-cultivation of Planctomycetes and their phenomic and genomic characterization uncovers novel biology.</title>
        <authorList>
            <person name="Wiegand S."/>
            <person name="Jogler M."/>
            <person name="Boedeker C."/>
            <person name="Pinto D."/>
            <person name="Vollmers J."/>
            <person name="Rivas-Marin E."/>
            <person name="Kohn T."/>
            <person name="Peeters S.H."/>
            <person name="Heuer A."/>
            <person name="Rast P."/>
            <person name="Oberbeckmann S."/>
            <person name="Bunk B."/>
            <person name="Jeske O."/>
            <person name="Meyerdierks A."/>
            <person name="Storesund J.E."/>
            <person name="Kallscheuer N."/>
            <person name="Luecker S."/>
            <person name="Lage O.M."/>
            <person name="Pohl T."/>
            <person name="Merkel B.J."/>
            <person name="Hornburger P."/>
            <person name="Mueller R.-W."/>
            <person name="Bruemmer F."/>
            <person name="Labrenz M."/>
            <person name="Spormann A.M."/>
            <person name="Op den Camp H."/>
            <person name="Overmann J."/>
            <person name="Amann R."/>
            <person name="Jetten M.S.M."/>
            <person name="Mascher T."/>
            <person name="Medema M.H."/>
            <person name="Devos D.P."/>
            <person name="Kaster A.-K."/>
            <person name="Ovreas L."/>
            <person name="Rohde M."/>
            <person name="Galperin M.Y."/>
            <person name="Jogler C."/>
        </authorList>
    </citation>
    <scope>NUCLEOTIDE SEQUENCE [LARGE SCALE GENOMIC DNA]</scope>
    <source>
        <strain evidence="3 4">K23_9</strain>
    </source>
</reference>